<feature type="transmembrane region" description="Helical" evidence="1">
    <location>
        <begin position="92"/>
        <end position="113"/>
    </location>
</feature>
<protein>
    <recommendedName>
        <fullName evidence="4">ABC transporter permease</fullName>
    </recommendedName>
</protein>
<feature type="transmembrane region" description="Helical" evidence="1">
    <location>
        <begin position="51"/>
        <end position="72"/>
    </location>
</feature>
<gene>
    <name evidence="2" type="ORF">GCM10009733_027260</name>
</gene>
<dbReference type="EMBL" id="BAAAMU010000016">
    <property type="protein sequence ID" value="GAA1629081.1"/>
    <property type="molecule type" value="Genomic_DNA"/>
</dbReference>
<reference evidence="2 3" key="1">
    <citation type="journal article" date="2019" name="Int. J. Syst. Evol. Microbiol.">
        <title>The Global Catalogue of Microorganisms (GCM) 10K type strain sequencing project: providing services to taxonomists for standard genome sequencing and annotation.</title>
        <authorList>
            <consortium name="The Broad Institute Genomics Platform"/>
            <consortium name="The Broad Institute Genome Sequencing Center for Infectious Disease"/>
            <person name="Wu L."/>
            <person name="Ma J."/>
        </authorList>
    </citation>
    <scope>NUCLEOTIDE SEQUENCE [LARGE SCALE GENOMIC DNA]</scope>
    <source>
        <strain evidence="2 3">JCM 13929</strain>
    </source>
</reference>
<evidence type="ECO:0000256" key="1">
    <source>
        <dbReference type="SAM" id="Phobius"/>
    </source>
</evidence>
<evidence type="ECO:0008006" key="4">
    <source>
        <dbReference type="Google" id="ProtNLM"/>
    </source>
</evidence>
<sequence length="117" mass="12284">MGWALVLGITGPPSPGLLTVSFLLYALSALTGTALGALTSRAILPSPAFSIMTLVLGFLAILLLSATSLYWLTVPLISWMKAANAGELVGRLPVLGSISLVWCVIGLGAYAWLRRRT</sequence>
<feature type="transmembrane region" description="Helical" evidence="1">
    <location>
        <begin position="20"/>
        <end position="39"/>
    </location>
</feature>
<keyword evidence="1" id="KW-0812">Transmembrane</keyword>
<evidence type="ECO:0000313" key="2">
    <source>
        <dbReference type="EMBL" id="GAA1629081.1"/>
    </source>
</evidence>
<evidence type="ECO:0000313" key="3">
    <source>
        <dbReference type="Proteomes" id="UP001500064"/>
    </source>
</evidence>
<accession>A0ABN2F3L7</accession>
<keyword evidence="1" id="KW-1133">Transmembrane helix</keyword>
<organism evidence="2 3">
    <name type="scientific">Nonomuraea maheshkhaliensis</name>
    <dbReference type="NCBI Taxonomy" id="419590"/>
    <lineage>
        <taxon>Bacteria</taxon>
        <taxon>Bacillati</taxon>
        <taxon>Actinomycetota</taxon>
        <taxon>Actinomycetes</taxon>
        <taxon>Streptosporangiales</taxon>
        <taxon>Streptosporangiaceae</taxon>
        <taxon>Nonomuraea</taxon>
    </lineage>
</organism>
<comment type="caution">
    <text evidence="2">The sequence shown here is derived from an EMBL/GenBank/DDBJ whole genome shotgun (WGS) entry which is preliminary data.</text>
</comment>
<dbReference type="Proteomes" id="UP001500064">
    <property type="component" value="Unassembled WGS sequence"/>
</dbReference>
<keyword evidence="1" id="KW-0472">Membrane</keyword>
<proteinExistence type="predicted"/>
<keyword evidence="3" id="KW-1185">Reference proteome</keyword>
<dbReference type="RefSeq" id="WP_346104641.1">
    <property type="nucleotide sequence ID" value="NZ_BAAAMU010000016.1"/>
</dbReference>
<name>A0ABN2F3L7_9ACTN</name>